<dbReference type="EMBL" id="GDQN01002300">
    <property type="protein sequence ID" value="JAT88754.1"/>
    <property type="molecule type" value="Transcribed_RNA"/>
</dbReference>
<sequence>TLLKTTLFELKDDSVNTNNKVSSLEKDLNLTKSMISTLSTRLLAKEQQGRINNLEISGVPFVKNENLYNILHLIAVKVGFSLSTLDIDYIHRVRRYVTHNTSSKKDEPSPSQVS</sequence>
<proteinExistence type="predicted"/>
<name>A0A1E1WP25_PECGO</name>
<feature type="non-terminal residue" evidence="1">
    <location>
        <position position="114"/>
    </location>
</feature>
<feature type="non-terminal residue" evidence="1">
    <location>
        <position position="1"/>
    </location>
</feature>
<gene>
    <name evidence="1" type="ORF">g.3458</name>
</gene>
<dbReference type="AlphaFoldDB" id="A0A1E1WP25"/>
<protein>
    <submittedName>
        <fullName evidence="1">Uncharacterized protein</fullName>
    </submittedName>
</protein>
<evidence type="ECO:0000313" key="1">
    <source>
        <dbReference type="EMBL" id="JAT88754.1"/>
    </source>
</evidence>
<accession>A0A1E1WP25</accession>
<organism evidence="1">
    <name type="scientific">Pectinophora gossypiella</name>
    <name type="common">Cotton pink bollworm</name>
    <name type="synonym">Depressaria gossypiella</name>
    <dbReference type="NCBI Taxonomy" id="13191"/>
    <lineage>
        <taxon>Eukaryota</taxon>
        <taxon>Metazoa</taxon>
        <taxon>Ecdysozoa</taxon>
        <taxon>Arthropoda</taxon>
        <taxon>Hexapoda</taxon>
        <taxon>Insecta</taxon>
        <taxon>Pterygota</taxon>
        <taxon>Neoptera</taxon>
        <taxon>Endopterygota</taxon>
        <taxon>Lepidoptera</taxon>
        <taxon>Glossata</taxon>
        <taxon>Ditrysia</taxon>
        <taxon>Gelechioidea</taxon>
        <taxon>Gelechiidae</taxon>
        <taxon>Apatetrinae</taxon>
        <taxon>Pectinophora</taxon>
    </lineage>
</organism>
<reference evidence="1" key="1">
    <citation type="submission" date="2015-09" db="EMBL/GenBank/DDBJ databases">
        <title>De novo assembly of Pectinophora gossypiella (Pink Bollworm) gut transcriptome.</title>
        <authorList>
            <person name="Tassone E.E."/>
        </authorList>
    </citation>
    <scope>NUCLEOTIDE SEQUENCE</scope>
</reference>